<evidence type="ECO:0000313" key="10">
    <source>
        <dbReference type="Proteomes" id="UP000051790"/>
    </source>
</evidence>
<organism evidence="9 10">
    <name type="scientific">Lacticaseibacillus manihotivorans DSM 13343 = JCM 12514</name>
    <dbReference type="NCBI Taxonomy" id="1423769"/>
    <lineage>
        <taxon>Bacteria</taxon>
        <taxon>Bacillati</taxon>
        <taxon>Bacillota</taxon>
        <taxon>Bacilli</taxon>
        <taxon>Lactobacillales</taxon>
        <taxon>Lactobacillaceae</taxon>
        <taxon>Lacticaseibacillus</taxon>
    </lineage>
</organism>
<keyword evidence="4 9" id="KW-0808">Transferase</keyword>
<feature type="transmembrane region" description="Helical" evidence="8">
    <location>
        <begin position="184"/>
        <end position="206"/>
    </location>
</feature>
<dbReference type="PANTHER" id="PTHR13929">
    <property type="entry name" value="1,4-DIHYDROXY-2-NAPHTHOATE OCTAPRENYLTRANSFERASE"/>
    <property type="match status" value="1"/>
</dbReference>
<evidence type="ECO:0000256" key="7">
    <source>
        <dbReference type="ARBA" id="ARBA00023136"/>
    </source>
</evidence>
<keyword evidence="6 8" id="KW-1133">Transmembrane helix</keyword>
<feature type="transmembrane region" description="Helical" evidence="8">
    <location>
        <begin position="89"/>
        <end position="107"/>
    </location>
</feature>
<dbReference type="PANTHER" id="PTHR13929:SF0">
    <property type="entry name" value="UBIA PRENYLTRANSFERASE DOMAIN-CONTAINING PROTEIN 1"/>
    <property type="match status" value="1"/>
</dbReference>
<dbReference type="AlphaFoldDB" id="A0A0R1QLI1"/>
<dbReference type="EMBL" id="AZEU01000120">
    <property type="protein sequence ID" value="KRL45629.1"/>
    <property type="molecule type" value="Genomic_DNA"/>
</dbReference>
<gene>
    <name evidence="9" type="ORF">FD01_GL000619</name>
</gene>
<feature type="transmembrane region" description="Helical" evidence="8">
    <location>
        <begin position="113"/>
        <end position="132"/>
    </location>
</feature>
<accession>A0A0R1QLI1</accession>
<evidence type="ECO:0000256" key="4">
    <source>
        <dbReference type="ARBA" id="ARBA00022679"/>
    </source>
</evidence>
<proteinExistence type="predicted"/>
<dbReference type="Gene3D" id="1.10.357.140">
    <property type="entry name" value="UbiA prenyltransferase"/>
    <property type="match status" value="1"/>
</dbReference>
<evidence type="ECO:0000256" key="1">
    <source>
        <dbReference type="ARBA" id="ARBA00004141"/>
    </source>
</evidence>
<dbReference type="NCBIfam" id="NF004752">
    <property type="entry name" value="PRK06080.1-4"/>
    <property type="match status" value="1"/>
</dbReference>
<keyword evidence="3" id="KW-0474">Menaquinone biosynthesis</keyword>
<dbReference type="GO" id="GO:0016020">
    <property type="term" value="C:membrane"/>
    <property type="evidence" value="ECO:0007669"/>
    <property type="project" value="UniProtKB-SubCell"/>
</dbReference>
<feature type="transmembrane region" description="Helical" evidence="8">
    <location>
        <begin position="144"/>
        <end position="164"/>
    </location>
</feature>
<keyword evidence="7 8" id="KW-0472">Membrane</keyword>
<evidence type="ECO:0000256" key="3">
    <source>
        <dbReference type="ARBA" id="ARBA00022428"/>
    </source>
</evidence>
<evidence type="ECO:0000256" key="5">
    <source>
        <dbReference type="ARBA" id="ARBA00022692"/>
    </source>
</evidence>
<evidence type="ECO:0000256" key="2">
    <source>
        <dbReference type="ARBA" id="ARBA00004863"/>
    </source>
</evidence>
<dbReference type="RefSeq" id="WP_056963323.1">
    <property type="nucleotide sequence ID" value="NZ_AZEU01000120.1"/>
</dbReference>
<comment type="caution">
    <text evidence="9">The sequence shown here is derived from an EMBL/GenBank/DDBJ whole genome shotgun (WGS) entry which is preliminary data.</text>
</comment>
<reference evidence="9 10" key="1">
    <citation type="journal article" date="2015" name="Genome Announc.">
        <title>Expanding the biotechnology potential of lactobacilli through comparative genomics of 213 strains and associated genera.</title>
        <authorList>
            <person name="Sun Z."/>
            <person name="Harris H.M."/>
            <person name="McCann A."/>
            <person name="Guo C."/>
            <person name="Argimon S."/>
            <person name="Zhang W."/>
            <person name="Yang X."/>
            <person name="Jeffery I.B."/>
            <person name="Cooney J.C."/>
            <person name="Kagawa T.F."/>
            <person name="Liu W."/>
            <person name="Song Y."/>
            <person name="Salvetti E."/>
            <person name="Wrobel A."/>
            <person name="Rasinkangas P."/>
            <person name="Parkhill J."/>
            <person name="Rea M.C."/>
            <person name="O'Sullivan O."/>
            <person name="Ritari J."/>
            <person name="Douillard F.P."/>
            <person name="Paul Ross R."/>
            <person name="Yang R."/>
            <person name="Briner A.E."/>
            <person name="Felis G.E."/>
            <person name="de Vos W.M."/>
            <person name="Barrangou R."/>
            <person name="Klaenhammer T.R."/>
            <person name="Caufield P.W."/>
            <person name="Cui Y."/>
            <person name="Zhang H."/>
            <person name="O'Toole P.W."/>
        </authorList>
    </citation>
    <scope>NUCLEOTIDE SEQUENCE [LARGE SCALE GENOMIC DNA]</scope>
    <source>
        <strain evidence="9 10">DSM 13343</strain>
    </source>
</reference>
<dbReference type="GO" id="GO:0009234">
    <property type="term" value="P:menaquinone biosynthetic process"/>
    <property type="evidence" value="ECO:0007669"/>
    <property type="project" value="UniProtKB-UniPathway"/>
</dbReference>
<comment type="subcellular location">
    <subcellularLocation>
        <location evidence="1">Membrane</location>
        <topology evidence="1">Multi-pass membrane protein</topology>
    </subcellularLocation>
</comment>
<dbReference type="Proteomes" id="UP000051790">
    <property type="component" value="Unassembled WGS sequence"/>
</dbReference>
<dbReference type="UniPathway" id="UPA00079"/>
<sequence>MTIPAFLEVVEARTKLASILPCLVGLGFSLAYFHQVNGLNSLLFFVALLCIDMATTAINNLMDYQHAVAADYQTNTNVIGRRHLKPQMVLNLIITLLFVALVLGLWLVWRTQWVLFFIGGFCVLIGIFYTSGPIPLNRLPLGEVFSGVTMGFGIPFLMVFVNVLPQSFVAVTWQWPNLFVSGSWVALITLVLVCVVPMGTIANVMLANNLCDLKEDTANHRTTLPMYLTHKQALGLYASLAYGGFVAIVLAVGFGLLRWPALIVLVALPLVWRNTQKFLALQDKVKTFKTALLTLVAENIALIVALMLDWGLSR</sequence>
<keyword evidence="5 8" id="KW-0812">Transmembrane</keyword>
<evidence type="ECO:0000313" key="9">
    <source>
        <dbReference type="EMBL" id="KRL45629.1"/>
    </source>
</evidence>
<feature type="transmembrane region" description="Helical" evidence="8">
    <location>
        <begin position="39"/>
        <end position="58"/>
    </location>
</feature>
<name>A0A0R1QLI1_9LACO</name>
<dbReference type="InterPro" id="IPR000537">
    <property type="entry name" value="UbiA_prenyltransferase"/>
</dbReference>
<dbReference type="GO" id="GO:0042371">
    <property type="term" value="P:vitamin K biosynthetic process"/>
    <property type="evidence" value="ECO:0007669"/>
    <property type="project" value="TreeGrafter"/>
</dbReference>
<feature type="transmembrane region" description="Helical" evidence="8">
    <location>
        <begin position="234"/>
        <end position="253"/>
    </location>
</feature>
<dbReference type="InterPro" id="IPR044878">
    <property type="entry name" value="UbiA_sf"/>
</dbReference>
<dbReference type="PATRIC" id="fig|1423769.4.peg.660"/>
<feature type="transmembrane region" description="Helical" evidence="8">
    <location>
        <begin position="16"/>
        <end position="33"/>
    </location>
</feature>
<comment type="pathway">
    <text evidence="2">Quinol/quinone metabolism; menaquinone biosynthesis.</text>
</comment>
<evidence type="ECO:0000256" key="8">
    <source>
        <dbReference type="SAM" id="Phobius"/>
    </source>
</evidence>
<keyword evidence="10" id="KW-1185">Reference proteome</keyword>
<dbReference type="InterPro" id="IPR026046">
    <property type="entry name" value="UBIAD1"/>
</dbReference>
<dbReference type="Pfam" id="PF01040">
    <property type="entry name" value="UbiA"/>
    <property type="match status" value="1"/>
</dbReference>
<dbReference type="CDD" id="cd13962">
    <property type="entry name" value="PT_UbiA_UBIAD1"/>
    <property type="match status" value="1"/>
</dbReference>
<dbReference type="OrthoDB" id="9767568at2"/>
<evidence type="ECO:0000256" key="6">
    <source>
        <dbReference type="ARBA" id="ARBA00022989"/>
    </source>
</evidence>
<feature type="transmembrane region" description="Helical" evidence="8">
    <location>
        <begin position="287"/>
        <end position="308"/>
    </location>
</feature>
<dbReference type="GO" id="GO:0004659">
    <property type="term" value="F:prenyltransferase activity"/>
    <property type="evidence" value="ECO:0007669"/>
    <property type="project" value="InterPro"/>
</dbReference>
<protein>
    <submittedName>
        <fullName evidence="9">1,4-dihydroxy-2-naphthoate octaprenyltransferase</fullName>
    </submittedName>
</protein>